<dbReference type="InterPro" id="IPR036864">
    <property type="entry name" value="Zn2-C6_fun-type_DNA-bd_sf"/>
</dbReference>
<dbReference type="GO" id="GO:0045944">
    <property type="term" value="P:positive regulation of transcription by RNA polymerase II"/>
    <property type="evidence" value="ECO:0007669"/>
    <property type="project" value="TreeGrafter"/>
</dbReference>
<dbReference type="GO" id="GO:0000976">
    <property type="term" value="F:transcription cis-regulatory region binding"/>
    <property type="evidence" value="ECO:0007669"/>
    <property type="project" value="TreeGrafter"/>
</dbReference>
<dbReference type="PROSITE" id="PS50048">
    <property type="entry name" value="ZN2_CY6_FUNGAL_2"/>
    <property type="match status" value="1"/>
</dbReference>
<sequence>MSKNSKGFCSACLRDQLRCNRGKPKCDKCNERGTKCSYSFKLKWGGRQYKDMNRSAGIPNTKFYKGALLVKNKRLIAGKSTQKVRQFLPFGQEESKLSAFFDEGYKYTEEQPQLRQQQQPEEAPIVDNKTLIPPASLCEEVIPLLQTVPTYVAPGLVGLEFDDSSWEFSTFFNLFINETSRFFVAFHSQAFPNPFHTVLPQMALSCPTLMKLIIAFGAKHRRMIAMVDEGANYPSLEENGCTSVDFGYMGENLLNQALNELVKKLQNSGGRADDSTMAIILLLSSLGIFFNDDRVNWRTHYNGAKRIVFNELEIDQKSEEPIIYYQKDSPPHFFVMRWFIYLDVVGPLSSGFFHSRSEEVPRPHFNFNLFYGEKFDKSSIESLEDICPLNGMDMKLLSYLTRVSQLILKKKAVSVDQNDHFETVGKAICLDYKISNHLRESEAERDLVVKRLKTLSDLSMEKRLERYDIIRSTNLLFGLTGILQLRRRIVEMSQASELVTQLVQKITDLIREKITVNSPSLSCLSFCFFTVGCELVDESMSIHRSVYRDRLMSLWKRGVPSVLQAVNVMEECWRLKKPWWVILEEKDLDICLAF</sequence>
<evidence type="ECO:0000259" key="3">
    <source>
        <dbReference type="PROSITE" id="PS50048"/>
    </source>
</evidence>
<organism evidence="4 5">
    <name type="scientific">Zygosaccharomyces rouxii</name>
    <dbReference type="NCBI Taxonomy" id="4956"/>
    <lineage>
        <taxon>Eukaryota</taxon>
        <taxon>Fungi</taxon>
        <taxon>Dikarya</taxon>
        <taxon>Ascomycota</taxon>
        <taxon>Saccharomycotina</taxon>
        <taxon>Saccharomycetes</taxon>
        <taxon>Saccharomycetales</taxon>
        <taxon>Saccharomycetaceae</taxon>
        <taxon>Zygosaccharomyces</taxon>
    </lineage>
</organism>
<dbReference type="GO" id="GO:0000981">
    <property type="term" value="F:DNA-binding transcription factor activity, RNA polymerase II-specific"/>
    <property type="evidence" value="ECO:0007669"/>
    <property type="project" value="InterPro"/>
</dbReference>
<accession>A0A1Q3ACI7</accession>
<dbReference type="Pfam" id="PF00172">
    <property type="entry name" value="Zn_clus"/>
    <property type="match status" value="1"/>
</dbReference>
<evidence type="ECO:0000256" key="2">
    <source>
        <dbReference type="ARBA" id="ARBA00023242"/>
    </source>
</evidence>
<evidence type="ECO:0000256" key="1">
    <source>
        <dbReference type="ARBA" id="ARBA00004123"/>
    </source>
</evidence>
<gene>
    <name evidence="4" type="ORF">ZYGR_0AI07800</name>
</gene>
<proteinExistence type="predicted"/>
<dbReference type="InterPro" id="IPR021858">
    <property type="entry name" value="Fun_TF"/>
</dbReference>
<comment type="subcellular location">
    <subcellularLocation>
        <location evidence="1">Nucleus</location>
    </subcellularLocation>
</comment>
<dbReference type="PANTHER" id="PTHR37534">
    <property type="entry name" value="TRANSCRIPTIONAL ACTIVATOR PROTEIN UGA3"/>
    <property type="match status" value="1"/>
</dbReference>
<dbReference type="Proteomes" id="UP000187013">
    <property type="component" value="Unassembled WGS sequence"/>
</dbReference>
<dbReference type="AlphaFoldDB" id="A0A1Q3ACI7"/>
<dbReference type="GO" id="GO:0008270">
    <property type="term" value="F:zinc ion binding"/>
    <property type="evidence" value="ECO:0007669"/>
    <property type="project" value="InterPro"/>
</dbReference>
<name>A0A1Q3ACI7_ZYGRO</name>
<dbReference type="PANTHER" id="PTHR37534:SF43">
    <property type="entry name" value="FINGER DOMAIN PROTEIN, PUTATIVE (AFU_ORTHOLOGUE AFUA_1G01850)-RELATED"/>
    <property type="match status" value="1"/>
</dbReference>
<dbReference type="eggNOG" id="ENOG502QW7R">
    <property type="taxonomic scope" value="Eukaryota"/>
</dbReference>
<dbReference type="Pfam" id="PF11951">
    <property type="entry name" value="Fungal_trans_2"/>
    <property type="match status" value="1"/>
</dbReference>
<evidence type="ECO:0000313" key="5">
    <source>
        <dbReference type="Proteomes" id="UP000187013"/>
    </source>
</evidence>
<dbReference type="OrthoDB" id="5229455at2759"/>
<dbReference type="GO" id="GO:0005634">
    <property type="term" value="C:nucleus"/>
    <property type="evidence" value="ECO:0007669"/>
    <property type="project" value="UniProtKB-SubCell"/>
</dbReference>
<protein>
    <recommendedName>
        <fullName evidence="3">Zn(2)-C6 fungal-type domain-containing protein</fullName>
    </recommendedName>
</protein>
<keyword evidence="2" id="KW-0539">Nucleus</keyword>
<dbReference type="CDD" id="cd00067">
    <property type="entry name" value="GAL4"/>
    <property type="match status" value="1"/>
</dbReference>
<dbReference type="EMBL" id="BDGX01000035">
    <property type="protein sequence ID" value="GAV53496.1"/>
    <property type="molecule type" value="Genomic_DNA"/>
</dbReference>
<evidence type="ECO:0000313" key="4">
    <source>
        <dbReference type="EMBL" id="GAV53496.1"/>
    </source>
</evidence>
<feature type="domain" description="Zn(2)-C6 fungal-type" evidence="3">
    <location>
        <begin position="9"/>
        <end position="38"/>
    </location>
</feature>
<reference evidence="4 5" key="1">
    <citation type="submission" date="2016-08" db="EMBL/GenBank/DDBJ databases">
        <title>Draft genome sequence of allopolyploid Zygosaccharomyces rouxii.</title>
        <authorList>
            <person name="Watanabe J."/>
            <person name="Uehara K."/>
            <person name="Mogi Y."/>
            <person name="Tsukioka Y."/>
        </authorList>
    </citation>
    <scope>NUCLEOTIDE SEQUENCE [LARGE SCALE GENOMIC DNA]</scope>
    <source>
        <strain evidence="4 5">NBRC 110957</strain>
    </source>
</reference>
<dbReference type="InterPro" id="IPR001138">
    <property type="entry name" value="Zn2Cys6_DnaBD"/>
</dbReference>
<comment type="caution">
    <text evidence="4">The sequence shown here is derived from an EMBL/GenBank/DDBJ whole genome shotgun (WGS) entry which is preliminary data.</text>
</comment>
<dbReference type="SUPFAM" id="SSF57701">
    <property type="entry name" value="Zn2/Cys6 DNA-binding domain"/>
    <property type="match status" value="1"/>
</dbReference>